<evidence type="ECO:0000256" key="4">
    <source>
        <dbReference type="RuleBase" id="RU004453"/>
    </source>
</evidence>
<evidence type="ECO:0000259" key="5">
    <source>
        <dbReference type="PROSITE" id="PS51781"/>
    </source>
</evidence>
<dbReference type="RefSeq" id="WP_104437740.1">
    <property type="nucleotide sequence ID" value="NZ_PTJA01000008.1"/>
</dbReference>
<dbReference type="PROSITE" id="PS51910">
    <property type="entry name" value="GH18_2"/>
    <property type="match status" value="1"/>
</dbReference>
<dbReference type="Gene3D" id="3.20.20.80">
    <property type="entry name" value="Glycosidases"/>
    <property type="match status" value="1"/>
</dbReference>
<proteinExistence type="inferred from homology"/>
<name>A0A2S6HQE7_9FIRM</name>
<keyword evidence="8" id="KW-1185">Reference proteome</keyword>
<dbReference type="Gene3D" id="3.10.50.10">
    <property type="match status" value="1"/>
</dbReference>
<dbReference type="InterPro" id="IPR029070">
    <property type="entry name" value="Chitinase_insertion_sf"/>
</dbReference>
<keyword evidence="2 3" id="KW-0326">Glycosidase</keyword>
<dbReference type="GO" id="GO:0005975">
    <property type="term" value="P:carbohydrate metabolic process"/>
    <property type="evidence" value="ECO:0007669"/>
    <property type="project" value="InterPro"/>
</dbReference>
<gene>
    <name evidence="7" type="ORF">BXY41_10858</name>
</gene>
<sequence length="553" mass="62016">MKRKAVPVMVALGLILLVLAGSFGVRFLERYIPSSEQADLTEIFGVTGDEVAVFLNENLQETKGLFAEDQTYLPISWINENLNERFYWDSNEKLLVYTLPDSIVYADQNTKGSSGKSLILEKGDTVYLSLGLIANYTDAEFTAYDSAVNKRVFINNNWTDKERATVVKDGNVRIKGGVRSPIATHVNEGSKVTVLDSMDKWDKIRTEDGFIGYVERRRLGETQKEASVSTFTKPVYKNITMDQPVCLVWHQVTSADGNSTFDSLIANTSGVNVISPTWYELSDNEGGFHSLADAGYVKKAHDKGLKVWALINNFSSDVNTEILMSKTSTRKKLIDSLMAEAKTYGFDGINLDFEGIKEEAGPHYIQFIRELSIPCREKGLVLSVDNYVPVAGNEFYNRKEQGIVADYVIIMGYDEHYAGGEAGSVSSIQYVEDGIKNTLKVVPKEKVINGIPFYTRIWTEGTDGKTSSSAIGIAKSKEWVTKNDVKLYWQEELGQYYGELQTEEGKKTVWLEEERSIGLKMNLIRQYDLAGVACWKLGFEPADLWDEVRLGKE</sequence>
<reference evidence="7 8" key="1">
    <citation type="submission" date="2018-02" db="EMBL/GenBank/DDBJ databases">
        <title>Genomic Encyclopedia of Archaeal and Bacterial Type Strains, Phase II (KMG-II): from individual species to whole genera.</title>
        <authorList>
            <person name="Goeker M."/>
        </authorList>
    </citation>
    <scope>NUCLEOTIDE SEQUENCE [LARGE SCALE GENOMIC DNA]</scope>
    <source>
        <strain evidence="7 8">DSM 3808</strain>
    </source>
</reference>
<dbReference type="InterPro" id="IPR011583">
    <property type="entry name" value="Chitinase_II/V-like_cat"/>
</dbReference>
<dbReference type="InterPro" id="IPR017853">
    <property type="entry name" value="GH"/>
</dbReference>
<accession>A0A2S6HQE7</accession>
<dbReference type="Gene3D" id="2.30.30.40">
    <property type="entry name" value="SH3 Domains"/>
    <property type="match status" value="1"/>
</dbReference>
<dbReference type="Proteomes" id="UP000237749">
    <property type="component" value="Unassembled WGS sequence"/>
</dbReference>
<evidence type="ECO:0000313" key="7">
    <source>
        <dbReference type="EMBL" id="PPK79833.1"/>
    </source>
</evidence>
<protein>
    <submittedName>
        <fullName evidence="7">Spore germination protein YaaH</fullName>
    </submittedName>
</protein>
<dbReference type="GO" id="GO:0004553">
    <property type="term" value="F:hydrolase activity, hydrolyzing O-glycosyl compounds"/>
    <property type="evidence" value="ECO:0007669"/>
    <property type="project" value="InterPro"/>
</dbReference>
<feature type="domain" description="SH3b" evidence="5">
    <location>
        <begin position="161"/>
        <end position="223"/>
    </location>
</feature>
<evidence type="ECO:0000256" key="2">
    <source>
        <dbReference type="ARBA" id="ARBA00023295"/>
    </source>
</evidence>
<keyword evidence="1 3" id="KW-0378">Hydrolase</keyword>
<dbReference type="InterPro" id="IPR001579">
    <property type="entry name" value="Glyco_hydro_18_chit_AS"/>
</dbReference>
<organism evidence="7 8">
    <name type="scientific">Lacrimispora xylanisolvens</name>
    <dbReference type="NCBI Taxonomy" id="384636"/>
    <lineage>
        <taxon>Bacteria</taxon>
        <taxon>Bacillati</taxon>
        <taxon>Bacillota</taxon>
        <taxon>Clostridia</taxon>
        <taxon>Lachnospirales</taxon>
        <taxon>Lachnospiraceae</taxon>
        <taxon>Lacrimispora</taxon>
    </lineage>
</organism>
<evidence type="ECO:0000256" key="1">
    <source>
        <dbReference type="ARBA" id="ARBA00022801"/>
    </source>
</evidence>
<dbReference type="PANTHER" id="PTHR46066">
    <property type="entry name" value="CHITINASE DOMAIN-CONTAINING PROTEIN 1 FAMILY MEMBER"/>
    <property type="match status" value="1"/>
</dbReference>
<feature type="domain" description="GH18" evidence="6">
    <location>
        <begin position="244"/>
        <end position="553"/>
    </location>
</feature>
<dbReference type="GO" id="GO:0008061">
    <property type="term" value="F:chitin binding"/>
    <property type="evidence" value="ECO:0007669"/>
    <property type="project" value="InterPro"/>
</dbReference>
<dbReference type="InterPro" id="IPR003646">
    <property type="entry name" value="SH3-like_bac-type"/>
</dbReference>
<dbReference type="PROSITE" id="PS51781">
    <property type="entry name" value="SH3B"/>
    <property type="match status" value="1"/>
</dbReference>
<dbReference type="PANTHER" id="PTHR46066:SF2">
    <property type="entry name" value="CHITINASE DOMAIN-CONTAINING PROTEIN 1"/>
    <property type="match status" value="1"/>
</dbReference>
<dbReference type="PROSITE" id="PS01095">
    <property type="entry name" value="GH18_1"/>
    <property type="match status" value="1"/>
</dbReference>
<dbReference type="Pfam" id="PF00704">
    <property type="entry name" value="Glyco_hydro_18"/>
    <property type="match status" value="1"/>
</dbReference>
<dbReference type="EMBL" id="PTJA01000008">
    <property type="protein sequence ID" value="PPK79833.1"/>
    <property type="molecule type" value="Genomic_DNA"/>
</dbReference>
<comment type="similarity">
    <text evidence="4">Belongs to the glycosyl hydrolase 18 family.</text>
</comment>
<dbReference type="SMART" id="SM00636">
    <property type="entry name" value="Glyco_18"/>
    <property type="match status" value="1"/>
</dbReference>
<dbReference type="SUPFAM" id="SSF51445">
    <property type="entry name" value="(Trans)glycosidases"/>
    <property type="match status" value="1"/>
</dbReference>
<evidence type="ECO:0000313" key="8">
    <source>
        <dbReference type="Proteomes" id="UP000237749"/>
    </source>
</evidence>
<dbReference type="InterPro" id="IPR001223">
    <property type="entry name" value="Glyco_hydro18_cat"/>
</dbReference>
<dbReference type="OrthoDB" id="9775889at2"/>
<evidence type="ECO:0000259" key="6">
    <source>
        <dbReference type="PROSITE" id="PS51910"/>
    </source>
</evidence>
<evidence type="ECO:0000256" key="3">
    <source>
        <dbReference type="RuleBase" id="RU000489"/>
    </source>
</evidence>
<comment type="caution">
    <text evidence="7">The sequence shown here is derived from an EMBL/GenBank/DDBJ whole genome shotgun (WGS) entry which is preliminary data.</text>
</comment>
<dbReference type="AlphaFoldDB" id="A0A2S6HQE7"/>